<evidence type="ECO:0000313" key="2">
    <source>
        <dbReference type="EMBL" id="KAJ3439063.1"/>
    </source>
</evidence>
<name>A0AAV7ZBF2_9EUKA</name>
<accession>A0AAV7ZBF2</accession>
<evidence type="ECO:0000313" key="3">
    <source>
        <dbReference type="Proteomes" id="UP001146793"/>
    </source>
</evidence>
<feature type="region of interest" description="Disordered" evidence="1">
    <location>
        <begin position="111"/>
        <end position="144"/>
    </location>
</feature>
<gene>
    <name evidence="2" type="ORF">M0812_15083</name>
</gene>
<dbReference type="EMBL" id="JANTQA010000032">
    <property type="protein sequence ID" value="KAJ3439063.1"/>
    <property type="molecule type" value="Genomic_DNA"/>
</dbReference>
<feature type="compositionally biased region" description="Low complexity" evidence="1">
    <location>
        <begin position="111"/>
        <end position="125"/>
    </location>
</feature>
<protein>
    <submittedName>
        <fullName evidence="2">Uncharacterized protein</fullName>
    </submittedName>
</protein>
<feature type="compositionally biased region" description="Polar residues" evidence="1">
    <location>
        <begin position="135"/>
        <end position="144"/>
    </location>
</feature>
<evidence type="ECO:0000256" key="1">
    <source>
        <dbReference type="SAM" id="MobiDB-lite"/>
    </source>
</evidence>
<comment type="caution">
    <text evidence="2">The sequence shown here is derived from an EMBL/GenBank/DDBJ whole genome shotgun (WGS) entry which is preliminary data.</text>
</comment>
<sequence length="144" mass="16434">MLKVRWLVQKQSVSVPKKLSKKYVVKKYKSTNEFSQTLKSDKNYLIVADEKVFFSEDFKSLDTKTKKNLHVVIFPRPKRKIKCIVKNALVSHTSLHLVCIIDLMIKNLKKNTTNSDSDSSSSNSSDNEDSLSEIFSPSSSDDMI</sequence>
<reference evidence="2" key="1">
    <citation type="submission" date="2022-08" db="EMBL/GenBank/DDBJ databases">
        <title>Novel sulphate-reducing endosymbionts in the free-living metamonad Anaeramoeba.</title>
        <authorList>
            <person name="Jerlstrom-Hultqvist J."/>
            <person name="Cepicka I."/>
            <person name="Gallot-Lavallee L."/>
            <person name="Salas-Leiva D."/>
            <person name="Curtis B.A."/>
            <person name="Zahonova K."/>
            <person name="Pipaliya S."/>
            <person name="Dacks J."/>
            <person name="Roger A.J."/>
        </authorList>
    </citation>
    <scope>NUCLEOTIDE SEQUENCE</scope>
    <source>
        <strain evidence="2">Busselton2</strain>
    </source>
</reference>
<dbReference type="Proteomes" id="UP001146793">
    <property type="component" value="Unassembled WGS sequence"/>
</dbReference>
<dbReference type="AlphaFoldDB" id="A0AAV7ZBF2"/>
<proteinExistence type="predicted"/>
<organism evidence="2 3">
    <name type="scientific">Anaeramoeba flamelloides</name>
    <dbReference type="NCBI Taxonomy" id="1746091"/>
    <lineage>
        <taxon>Eukaryota</taxon>
        <taxon>Metamonada</taxon>
        <taxon>Anaeramoebidae</taxon>
        <taxon>Anaeramoeba</taxon>
    </lineage>
</organism>